<dbReference type="InterPro" id="IPR028994">
    <property type="entry name" value="Integrin_alpha_N"/>
</dbReference>
<dbReference type="Proteomes" id="UP000240978">
    <property type="component" value="Unassembled WGS sequence"/>
</dbReference>
<accession>A0A2P8GI04</accession>
<dbReference type="OrthoDB" id="637392at2"/>
<reference evidence="1 2" key="1">
    <citation type="submission" date="2018-03" db="EMBL/GenBank/DDBJ databases">
        <title>Genomic Encyclopedia of Archaeal and Bacterial Type Strains, Phase II (KMG-II): from individual species to whole genera.</title>
        <authorList>
            <person name="Goeker M."/>
        </authorList>
    </citation>
    <scope>NUCLEOTIDE SEQUENCE [LARGE SCALE GENOMIC DNA]</scope>
    <source>
        <strain evidence="1 2">DSM 18107</strain>
    </source>
</reference>
<dbReference type="AlphaFoldDB" id="A0A2P8GI04"/>
<evidence type="ECO:0008006" key="3">
    <source>
        <dbReference type="Google" id="ProtNLM"/>
    </source>
</evidence>
<organism evidence="1 2">
    <name type="scientific">Chitinophaga ginsengisoli</name>
    <dbReference type="NCBI Taxonomy" id="363837"/>
    <lineage>
        <taxon>Bacteria</taxon>
        <taxon>Pseudomonadati</taxon>
        <taxon>Bacteroidota</taxon>
        <taxon>Chitinophagia</taxon>
        <taxon>Chitinophagales</taxon>
        <taxon>Chitinophagaceae</taxon>
        <taxon>Chitinophaga</taxon>
    </lineage>
</organism>
<comment type="caution">
    <text evidence="1">The sequence shown here is derived from an EMBL/GenBank/DDBJ whole genome shotgun (WGS) entry which is preliminary data.</text>
</comment>
<sequence>MNNIVESAIDTSVMILSSPPEDIQIIPDTVRVEGHFDGDTSRDIAYGVFYGRIDSDAPQEEGAEVTSETQYIVRFQDNKIKPMPVVTGRHIRLVNEGDLDGDGNDDISVFVQSMHACMYTASTWSYVAGRWIRITDYWNIPTACDYLSDEDLENRIVMEDGVIYYFETDINDKDLPLVKKELTLLR</sequence>
<name>A0A2P8GI04_9BACT</name>
<protein>
    <recommendedName>
        <fullName evidence="3">VCBS repeat protein</fullName>
    </recommendedName>
</protein>
<dbReference type="EMBL" id="PYGK01000003">
    <property type="protein sequence ID" value="PSL33588.1"/>
    <property type="molecule type" value="Genomic_DNA"/>
</dbReference>
<evidence type="ECO:0000313" key="2">
    <source>
        <dbReference type="Proteomes" id="UP000240978"/>
    </source>
</evidence>
<dbReference type="Gene3D" id="2.40.128.340">
    <property type="match status" value="1"/>
</dbReference>
<evidence type="ECO:0000313" key="1">
    <source>
        <dbReference type="EMBL" id="PSL33588.1"/>
    </source>
</evidence>
<gene>
    <name evidence="1" type="ORF">CLV42_103571</name>
</gene>
<keyword evidence="2" id="KW-1185">Reference proteome</keyword>
<dbReference type="SUPFAM" id="SSF69318">
    <property type="entry name" value="Integrin alpha N-terminal domain"/>
    <property type="match status" value="1"/>
</dbReference>
<dbReference type="RefSeq" id="WP_146154361.1">
    <property type="nucleotide sequence ID" value="NZ_PYGK01000003.1"/>
</dbReference>
<proteinExistence type="predicted"/>